<gene>
    <name evidence="2" type="ORF">ACFSJU_12560</name>
</gene>
<reference evidence="3" key="1">
    <citation type="journal article" date="2019" name="Int. J. Syst. Evol. Microbiol.">
        <title>The Global Catalogue of Microorganisms (GCM) 10K type strain sequencing project: providing services to taxonomists for standard genome sequencing and annotation.</title>
        <authorList>
            <consortium name="The Broad Institute Genomics Platform"/>
            <consortium name="The Broad Institute Genome Sequencing Center for Infectious Disease"/>
            <person name="Wu L."/>
            <person name="Ma J."/>
        </authorList>
    </citation>
    <scope>NUCLEOTIDE SEQUENCE [LARGE SCALE GENOMIC DNA]</scope>
    <source>
        <strain evidence="3">KCTC 42217</strain>
    </source>
</reference>
<dbReference type="Pfam" id="PF20136">
    <property type="entry name" value="DUF6526"/>
    <property type="match status" value="1"/>
</dbReference>
<feature type="transmembrane region" description="Helical" evidence="1">
    <location>
        <begin position="43"/>
        <end position="60"/>
    </location>
</feature>
<sequence length="145" mass="17464">METQNANNHKRYYYPHHFVFYPVCLTLIALSIDKFADNSELKFVYALFTATFILIAWLSFMTRQHYAMMSQNRTIRLEMRLRYYQITHERFEPIEQKLNFGQLAALRFASDEELPALIERTVTKNLSPREIKNQIQTWLPDHMRI</sequence>
<keyword evidence="1" id="KW-0472">Membrane</keyword>
<comment type="caution">
    <text evidence="2">The sequence shown here is derived from an EMBL/GenBank/DDBJ whole genome shotgun (WGS) entry which is preliminary data.</text>
</comment>
<keyword evidence="1" id="KW-0812">Transmembrane</keyword>
<dbReference type="RefSeq" id="WP_255901220.1">
    <property type="nucleotide sequence ID" value="NZ_JAFMZO010000002.1"/>
</dbReference>
<dbReference type="InterPro" id="IPR045385">
    <property type="entry name" value="DUF6526"/>
</dbReference>
<protein>
    <submittedName>
        <fullName evidence="2">DUF6526 family protein</fullName>
    </submittedName>
</protein>
<evidence type="ECO:0000313" key="3">
    <source>
        <dbReference type="Proteomes" id="UP001597387"/>
    </source>
</evidence>
<keyword evidence="3" id="KW-1185">Reference proteome</keyword>
<evidence type="ECO:0000313" key="2">
    <source>
        <dbReference type="EMBL" id="MFD2163229.1"/>
    </source>
</evidence>
<dbReference type="Proteomes" id="UP001597387">
    <property type="component" value="Unassembled WGS sequence"/>
</dbReference>
<keyword evidence="1" id="KW-1133">Transmembrane helix</keyword>
<accession>A0ABW4ZMW5</accession>
<proteinExistence type="predicted"/>
<feature type="transmembrane region" description="Helical" evidence="1">
    <location>
        <begin position="12"/>
        <end position="31"/>
    </location>
</feature>
<dbReference type="EMBL" id="JBHUHZ010000002">
    <property type="protein sequence ID" value="MFD2163229.1"/>
    <property type="molecule type" value="Genomic_DNA"/>
</dbReference>
<evidence type="ECO:0000256" key="1">
    <source>
        <dbReference type="SAM" id="Phobius"/>
    </source>
</evidence>
<name>A0ABW4ZMW5_9SPHI</name>
<organism evidence="2 3">
    <name type="scientific">Paradesertivirga mongoliensis</name>
    <dbReference type="NCBI Taxonomy" id="2100740"/>
    <lineage>
        <taxon>Bacteria</taxon>
        <taxon>Pseudomonadati</taxon>
        <taxon>Bacteroidota</taxon>
        <taxon>Sphingobacteriia</taxon>
        <taxon>Sphingobacteriales</taxon>
        <taxon>Sphingobacteriaceae</taxon>
        <taxon>Paradesertivirga</taxon>
    </lineage>
</organism>